<dbReference type="AlphaFoldDB" id="A0A2N5Y509"/>
<keyword evidence="1" id="KW-0802">TPR repeat</keyword>
<name>A0A2N5Y509_9GAMM</name>
<dbReference type="RefSeq" id="WP_101520168.1">
    <property type="nucleotide sequence ID" value="NZ_PKLZ01000002.1"/>
</dbReference>
<dbReference type="PROSITE" id="PS50005">
    <property type="entry name" value="TPR"/>
    <property type="match status" value="1"/>
</dbReference>
<proteinExistence type="predicted"/>
<dbReference type="SMART" id="SM00028">
    <property type="entry name" value="TPR"/>
    <property type="match status" value="3"/>
</dbReference>
<dbReference type="PANTHER" id="PTHR45588:SF1">
    <property type="entry name" value="WW DOMAIN-CONTAINING PROTEIN"/>
    <property type="match status" value="1"/>
</dbReference>
<dbReference type="EMBL" id="PKLZ01000002">
    <property type="protein sequence ID" value="PLW83486.1"/>
    <property type="molecule type" value="Genomic_DNA"/>
</dbReference>
<gene>
    <name evidence="2" type="ORF">CWI75_03780</name>
</gene>
<dbReference type="Gene3D" id="1.25.40.10">
    <property type="entry name" value="Tetratricopeptide repeat domain"/>
    <property type="match status" value="2"/>
</dbReference>
<dbReference type="SUPFAM" id="SSF48452">
    <property type="entry name" value="TPR-like"/>
    <property type="match status" value="1"/>
</dbReference>
<evidence type="ECO:0000256" key="1">
    <source>
        <dbReference type="PROSITE-ProRule" id="PRU00339"/>
    </source>
</evidence>
<evidence type="ECO:0000313" key="2">
    <source>
        <dbReference type="EMBL" id="PLW83486.1"/>
    </source>
</evidence>
<organism evidence="2 3">
    <name type="scientific">Kineobactrum sediminis</name>
    <dbReference type="NCBI Taxonomy" id="1905677"/>
    <lineage>
        <taxon>Bacteria</taxon>
        <taxon>Pseudomonadati</taxon>
        <taxon>Pseudomonadota</taxon>
        <taxon>Gammaproteobacteria</taxon>
        <taxon>Cellvibrionales</taxon>
        <taxon>Halieaceae</taxon>
        <taxon>Kineobactrum</taxon>
    </lineage>
</organism>
<protein>
    <submittedName>
        <fullName evidence="2">Uncharacterized protein</fullName>
    </submittedName>
</protein>
<dbReference type="InterPro" id="IPR019734">
    <property type="entry name" value="TPR_rpt"/>
</dbReference>
<dbReference type="Proteomes" id="UP000234845">
    <property type="component" value="Unassembled WGS sequence"/>
</dbReference>
<reference evidence="3" key="1">
    <citation type="submission" date="2017-11" db="EMBL/GenBank/DDBJ databases">
        <title>The draft genome sequence of Chromatocurvus sp. F02.</title>
        <authorList>
            <person name="Du Z.-J."/>
            <person name="Chang Y.-Q."/>
        </authorList>
    </citation>
    <scope>NUCLEOTIDE SEQUENCE [LARGE SCALE GENOMIC DNA]</scope>
    <source>
        <strain evidence="3">F02</strain>
    </source>
</reference>
<dbReference type="InterPro" id="IPR011990">
    <property type="entry name" value="TPR-like_helical_dom_sf"/>
</dbReference>
<accession>A0A2N5Y509</accession>
<dbReference type="OrthoDB" id="9778494at2"/>
<comment type="caution">
    <text evidence="2">The sequence shown here is derived from an EMBL/GenBank/DDBJ whole genome shotgun (WGS) entry which is preliminary data.</text>
</comment>
<sequence>MKAVHLLILISVLAIGGGFYFATGDHEVTIADTTSAGLPALPTIAPVGASFLEGLGEHSMVVTTRNPEVQRWFDQGLMLTYGFNHDAAERSFLRALELDAECAMCWWGAALVLGPHVNAGMNPAQNPVAWERLQAARALAGQASDRERDYIEALSSRYAEHPPEDRTSLDIAYAAAMAKLVQQYPDDLDAATFHAEALMDLQPWDFWDSEGRPKGNTTEFVAQLESILARNESHPGALHLYIHAVEASPDPGRGAAAADRLRDLIPGSGHLVHMPAHIYARVGRWHDASEVNRDAIKADDLYLATCRPMPGVYPLGYVPHNHHFLWFAATMAGERAVALAAAEATGERTSDPELMRMPGMEALQQFSLTPLYAKVRFGLWDDITLIPRPADDLPFHVGIWHYAQGLAAIRQARLEDAAVHHQALLAATEDPRIRSLLTWGRYSLIQGTQVAERVLAGELAAAQGDGSLAVAALSEAIVLEDAIPYDEPPGWHAPVRQTLGAVLLELGRAEEAEFTYREELKRNPENGWSLFGLAEALTVQGREQAAADIRLRYNTAWAHADIELTGSRF</sequence>
<feature type="repeat" description="TPR" evidence="1">
    <location>
        <begin position="493"/>
        <end position="526"/>
    </location>
</feature>
<dbReference type="PANTHER" id="PTHR45588">
    <property type="entry name" value="TPR DOMAIN-CONTAINING PROTEIN"/>
    <property type="match status" value="1"/>
</dbReference>
<keyword evidence="3" id="KW-1185">Reference proteome</keyword>
<evidence type="ECO:0000313" key="3">
    <source>
        <dbReference type="Proteomes" id="UP000234845"/>
    </source>
</evidence>